<gene>
    <name evidence="1" type="ORF">Fsol_00236</name>
</gene>
<dbReference type="EMBL" id="CP025989">
    <property type="protein sequence ID" value="AWD33040.1"/>
    <property type="molecule type" value="Genomic_DNA"/>
</dbReference>
<reference evidence="1 2" key="1">
    <citation type="journal article" date="2018" name="Genome Biol. Evol.">
        <title>The Genome Sequence of "Candidatus Fokinia solitaria": Insights on Reductive Evolution in Rickettsiales.</title>
        <authorList>
            <person name="Floriano A.M."/>
            <person name="Castelli M."/>
            <person name="Krenek S."/>
            <person name="Berendonk T.U."/>
            <person name="Bazzocchi C."/>
            <person name="Petroni G."/>
            <person name="Sassera D."/>
        </authorList>
    </citation>
    <scope>NUCLEOTIDE SEQUENCE [LARGE SCALE GENOMIC DNA]</scope>
    <source>
        <strain evidence="1">Rio ETE_ALG 3VII</strain>
    </source>
</reference>
<organism evidence="1 2">
    <name type="scientific">Candidatus Fokinia solitaria</name>
    <dbReference type="NCBI Taxonomy" id="1802984"/>
    <lineage>
        <taxon>Bacteria</taxon>
        <taxon>Pseudomonadati</taxon>
        <taxon>Pseudomonadota</taxon>
        <taxon>Alphaproteobacteria</taxon>
        <taxon>Rickettsiales</taxon>
        <taxon>Candidatus Midichloriaceae</taxon>
        <taxon>Candidatus Fokinia</taxon>
    </lineage>
</organism>
<name>A0A2U8BRY8_9RICK</name>
<sequence>MDIIARKIIMLSFCILLGAVLCVGCSQAGDLRSPCAVGDTMFGIAHHVPCIKRDVEMNVYFM</sequence>
<dbReference type="RefSeq" id="WP_108673082.1">
    <property type="nucleotide sequence ID" value="NZ_CP025989.1"/>
</dbReference>
<keyword evidence="2" id="KW-1185">Reference proteome</keyword>
<dbReference type="Proteomes" id="UP000244519">
    <property type="component" value="Chromosome"/>
</dbReference>
<proteinExistence type="predicted"/>
<evidence type="ECO:0000313" key="2">
    <source>
        <dbReference type="Proteomes" id="UP000244519"/>
    </source>
</evidence>
<evidence type="ECO:0000313" key="1">
    <source>
        <dbReference type="EMBL" id="AWD33040.1"/>
    </source>
</evidence>
<dbReference type="KEGG" id="fso:Fsol_00236"/>
<dbReference type="AlphaFoldDB" id="A0A2U8BRY8"/>
<protein>
    <submittedName>
        <fullName evidence="1">Uncharacterized protein</fullName>
    </submittedName>
</protein>
<accession>A0A2U8BRY8</accession>